<sequence>MTIKPAKRRRTPVRRPRVAGRNRPTARANGRREVTDPVPEPASQPEVDEEVAVEAEESTPRRPGAAVVLILVAAVLAGLGVFFMVEARSAETVGNVALLDTRATTEVNGQVKNALERIFSFSYDNVDATGNAARQVLAGTAVGEYEKLIDQVKAEAPAQKLVLSTKVTTAGVRMLDGDRAQLLVFLDQVATRVDTDKTSGSAAALTVKAERQDDIWKINELVPR</sequence>
<keyword evidence="6" id="KW-1185">Reference proteome</keyword>
<evidence type="ECO:0000256" key="4">
    <source>
        <dbReference type="SAM" id="Phobius"/>
    </source>
</evidence>
<protein>
    <recommendedName>
        <fullName evidence="7">Mce-associated membrane protein</fullName>
    </recommendedName>
</protein>
<proteinExistence type="predicted"/>
<dbReference type="PANTHER" id="PTHR37042:SF4">
    <property type="entry name" value="OUTER MEMBRANE PROTEIN RV1973"/>
    <property type="match status" value="1"/>
</dbReference>
<keyword evidence="4" id="KW-0812">Transmembrane</keyword>
<dbReference type="AlphaFoldDB" id="A0A8J3CFI0"/>
<dbReference type="EMBL" id="BMMK01000015">
    <property type="protein sequence ID" value="GGM60844.1"/>
    <property type="molecule type" value="Genomic_DNA"/>
</dbReference>
<evidence type="ECO:0008006" key="7">
    <source>
        <dbReference type="Google" id="ProtNLM"/>
    </source>
</evidence>
<feature type="region of interest" description="Disordered" evidence="3">
    <location>
        <begin position="1"/>
        <end position="58"/>
    </location>
</feature>
<organism evidence="5 6">
    <name type="scientific">Longimycelium tulufanense</name>
    <dbReference type="NCBI Taxonomy" id="907463"/>
    <lineage>
        <taxon>Bacteria</taxon>
        <taxon>Bacillati</taxon>
        <taxon>Actinomycetota</taxon>
        <taxon>Actinomycetes</taxon>
        <taxon>Pseudonocardiales</taxon>
        <taxon>Pseudonocardiaceae</taxon>
        <taxon>Longimycelium</taxon>
    </lineage>
</organism>
<comment type="caution">
    <text evidence="5">The sequence shown here is derived from an EMBL/GenBank/DDBJ whole genome shotgun (WGS) entry which is preliminary data.</text>
</comment>
<evidence type="ECO:0000256" key="1">
    <source>
        <dbReference type="ARBA" id="ARBA00004370"/>
    </source>
</evidence>
<dbReference type="Proteomes" id="UP000637578">
    <property type="component" value="Unassembled WGS sequence"/>
</dbReference>
<evidence type="ECO:0000256" key="3">
    <source>
        <dbReference type="SAM" id="MobiDB-lite"/>
    </source>
</evidence>
<reference evidence="5" key="1">
    <citation type="journal article" date="2014" name="Int. J. Syst. Evol. Microbiol.">
        <title>Complete genome sequence of Corynebacterium casei LMG S-19264T (=DSM 44701T), isolated from a smear-ripened cheese.</title>
        <authorList>
            <consortium name="US DOE Joint Genome Institute (JGI-PGF)"/>
            <person name="Walter F."/>
            <person name="Albersmeier A."/>
            <person name="Kalinowski J."/>
            <person name="Ruckert C."/>
        </authorList>
    </citation>
    <scope>NUCLEOTIDE SEQUENCE</scope>
    <source>
        <strain evidence="5">CGMCC 4.5737</strain>
    </source>
</reference>
<dbReference type="PANTHER" id="PTHR37042">
    <property type="entry name" value="OUTER MEMBRANE PROTEIN RV1973"/>
    <property type="match status" value="1"/>
</dbReference>
<feature type="compositionally biased region" description="Basic residues" evidence="3">
    <location>
        <begin position="1"/>
        <end position="20"/>
    </location>
</feature>
<feature type="compositionally biased region" description="Acidic residues" evidence="3">
    <location>
        <begin position="46"/>
        <end position="57"/>
    </location>
</feature>
<evidence type="ECO:0000313" key="6">
    <source>
        <dbReference type="Proteomes" id="UP000637578"/>
    </source>
</evidence>
<dbReference type="RefSeq" id="WP_189058922.1">
    <property type="nucleotide sequence ID" value="NZ_BMMK01000015.1"/>
</dbReference>
<comment type="subcellular location">
    <subcellularLocation>
        <location evidence="1">Membrane</location>
    </subcellularLocation>
</comment>
<reference evidence="5" key="2">
    <citation type="submission" date="2020-09" db="EMBL/GenBank/DDBJ databases">
        <authorList>
            <person name="Sun Q."/>
            <person name="Zhou Y."/>
        </authorList>
    </citation>
    <scope>NUCLEOTIDE SEQUENCE</scope>
    <source>
        <strain evidence="5">CGMCC 4.5737</strain>
    </source>
</reference>
<keyword evidence="2 4" id="KW-0472">Membrane</keyword>
<accession>A0A8J3CFI0</accession>
<gene>
    <name evidence="5" type="ORF">GCM10012275_34870</name>
</gene>
<evidence type="ECO:0000256" key="2">
    <source>
        <dbReference type="ARBA" id="ARBA00023136"/>
    </source>
</evidence>
<keyword evidence="4" id="KW-1133">Transmembrane helix</keyword>
<dbReference type="GO" id="GO:0016020">
    <property type="term" value="C:membrane"/>
    <property type="evidence" value="ECO:0007669"/>
    <property type="project" value="UniProtKB-SubCell"/>
</dbReference>
<feature type="transmembrane region" description="Helical" evidence="4">
    <location>
        <begin position="65"/>
        <end position="85"/>
    </location>
</feature>
<name>A0A8J3CFI0_9PSEU</name>
<evidence type="ECO:0000313" key="5">
    <source>
        <dbReference type="EMBL" id="GGM60844.1"/>
    </source>
</evidence>